<reference evidence="1" key="1">
    <citation type="submission" date="2023-05" db="EMBL/GenBank/DDBJ databases">
        <authorList>
            <consortium name="ELIXIR-Norway"/>
        </authorList>
    </citation>
    <scope>NUCLEOTIDE SEQUENCE</scope>
</reference>
<sequence>MNAAASSHPMAPLYVGDLHSDVTEAMLYEKFSPAGPVLSIWVCRDMITRRSLGYAYVNFQQPADAERALDTMNFDVIKGKPIRIMWSQSDPSLRKSGVGNVFIKNLDKSIDNKALYDTFSAFGNILSCKVVCDENGSKGYAFVHFETQEAADKAIEKMNGMLLNDRKVFVGRFKSRKEQEAELGAKAKEFTNVYIKNFGEEVDDENLKELFSQFGKTLSVKVMRDPSGKSKGFGFVSYEKHEDANKAVEEMNGKEITGKVIFVGRAQKKVERQAELKRKFEQLKQERISRYQGVNLYIKNLDDTIDDEKLRKEFSPFGSITSAKVMLEDGRSKGFGFVCFSSPEEATKAVTEMNERIVGSKPLYVALAQRKEERKAHLTN</sequence>
<evidence type="ECO:0000313" key="1">
    <source>
        <dbReference type="EMBL" id="CAM9327505.1"/>
    </source>
</evidence>
<reference evidence="1" key="2">
    <citation type="submission" date="2025-03" db="EMBL/GenBank/DDBJ databases">
        <authorList>
            <consortium name="ELIXIR-Norway"/>
            <consortium name="Elixir Norway"/>
        </authorList>
    </citation>
    <scope>NUCLEOTIDE SEQUENCE</scope>
</reference>
<evidence type="ECO:0000313" key="2">
    <source>
        <dbReference type="Proteomes" id="UP001162501"/>
    </source>
</evidence>
<organism evidence="1 2">
    <name type="scientific">Rangifer tarandus platyrhynchus</name>
    <name type="common">Svalbard reindeer</name>
    <dbReference type="NCBI Taxonomy" id="3082113"/>
    <lineage>
        <taxon>Eukaryota</taxon>
        <taxon>Metazoa</taxon>
        <taxon>Chordata</taxon>
        <taxon>Craniata</taxon>
        <taxon>Vertebrata</taxon>
        <taxon>Euteleostomi</taxon>
        <taxon>Mammalia</taxon>
        <taxon>Eutheria</taxon>
        <taxon>Laurasiatheria</taxon>
        <taxon>Artiodactyla</taxon>
        <taxon>Ruminantia</taxon>
        <taxon>Pecora</taxon>
        <taxon>Cervidae</taxon>
        <taxon>Odocoileinae</taxon>
        <taxon>Rangifer</taxon>
    </lineage>
</organism>
<accession>A0AC59Y2N0</accession>
<dbReference type="Proteomes" id="UP001162501">
    <property type="component" value="Chromosome 1"/>
</dbReference>
<gene>
    <name evidence="1" type="ORF">MRATA1EN22A_LOCUS1013</name>
</gene>
<dbReference type="EMBL" id="OX596085">
    <property type="protein sequence ID" value="CAM9327505.1"/>
    <property type="molecule type" value="Genomic_DNA"/>
</dbReference>
<proteinExistence type="predicted"/>
<name>A0AC59Y2N0_RANTA</name>
<protein>
    <submittedName>
        <fullName evidence="1">Uncharacterized protein</fullName>
    </submittedName>
</protein>